<dbReference type="AlphaFoldDB" id="A0A841KY13"/>
<dbReference type="Pfam" id="PF13031">
    <property type="entry name" value="DUF3892"/>
    <property type="match status" value="1"/>
</dbReference>
<evidence type="ECO:0000256" key="1">
    <source>
        <dbReference type="SAM" id="MobiDB-lite"/>
    </source>
</evidence>
<proteinExistence type="predicted"/>
<accession>A0A841KY13</accession>
<organism evidence="2 3">
    <name type="scientific">Anaerosolibacter carboniphilus</name>
    <dbReference type="NCBI Taxonomy" id="1417629"/>
    <lineage>
        <taxon>Bacteria</taxon>
        <taxon>Bacillati</taxon>
        <taxon>Bacillota</taxon>
        <taxon>Clostridia</taxon>
        <taxon>Peptostreptococcales</taxon>
        <taxon>Thermotaleaceae</taxon>
        <taxon>Anaerosolibacter</taxon>
    </lineage>
</organism>
<dbReference type="RefSeq" id="WP_184312726.1">
    <property type="nucleotide sequence ID" value="NZ_JACHEN010000035.1"/>
</dbReference>
<name>A0A841KY13_9FIRM</name>
<dbReference type="EMBL" id="JACHEN010000035">
    <property type="protein sequence ID" value="MBB6218233.1"/>
    <property type="molecule type" value="Genomic_DNA"/>
</dbReference>
<sequence>MKHTIVAVRKFHDGRIQSVKFKDGNVLDIDRAVDVAKAGLIDNVRVELDPTTGIEHLEPISPSGKHEKLQDFPVF</sequence>
<feature type="compositionally biased region" description="Basic and acidic residues" evidence="1">
    <location>
        <begin position="64"/>
        <end position="75"/>
    </location>
</feature>
<dbReference type="InterPro" id="IPR024997">
    <property type="entry name" value="DUF3892"/>
</dbReference>
<evidence type="ECO:0000313" key="2">
    <source>
        <dbReference type="EMBL" id="MBB6218233.1"/>
    </source>
</evidence>
<comment type="caution">
    <text evidence="2">The sequence shown here is derived from an EMBL/GenBank/DDBJ whole genome shotgun (WGS) entry which is preliminary data.</text>
</comment>
<protein>
    <recommendedName>
        <fullName evidence="4">DUF3892 domain-containing protein</fullName>
    </recommendedName>
</protein>
<evidence type="ECO:0000313" key="3">
    <source>
        <dbReference type="Proteomes" id="UP000579281"/>
    </source>
</evidence>
<feature type="region of interest" description="Disordered" evidence="1">
    <location>
        <begin position="55"/>
        <end position="75"/>
    </location>
</feature>
<gene>
    <name evidence="2" type="ORF">HNQ80_004392</name>
</gene>
<keyword evidence="3" id="KW-1185">Reference proteome</keyword>
<evidence type="ECO:0008006" key="4">
    <source>
        <dbReference type="Google" id="ProtNLM"/>
    </source>
</evidence>
<reference evidence="2 3" key="1">
    <citation type="submission" date="2020-08" db="EMBL/GenBank/DDBJ databases">
        <title>Genomic Encyclopedia of Type Strains, Phase IV (KMG-IV): sequencing the most valuable type-strain genomes for metagenomic binning, comparative biology and taxonomic classification.</title>
        <authorList>
            <person name="Goeker M."/>
        </authorList>
    </citation>
    <scope>NUCLEOTIDE SEQUENCE [LARGE SCALE GENOMIC DNA]</scope>
    <source>
        <strain evidence="2 3">DSM 103526</strain>
    </source>
</reference>
<dbReference type="Proteomes" id="UP000579281">
    <property type="component" value="Unassembled WGS sequence"/>
</dbReference>